<dbReference type="EMBL" id="CP011542">
    <property type="protein sequence ID" value="AKK06535.1"/>
    <property type="molecule type" value="Genomic_DNA"/>
</dbReference>
<dbReference type="PATRIC" id="fig|571915.4.peg.2366"/>
<dbReference type="SUPFAM" id="SSF46689">
    <property type="entry name" value="Homeodomain-like"/>
    <property type="match status" value="1"/>
</dbReference>
<keyword evidence="1" id="KW-0238">DNA-binding</keyword>
<dbReference type="InterPro" id="IPR001647">
    <property type="entry name" value="HTH_TetR"/>
</dbReference>
<accession>A0A0G3H176</accession>
<dbReference type="AlphaFoldDB" id="A0A0G3H176"/>
<dbReference type="STRING" id="571915.CMUST_11100"/>
<reference evidence="3 4" key="1">
    <citation type="journal article" date="2015" name="Genome Announc.">
        <title>Complete Genome Sequence of the Type Strain Corynebacterium mustelae DSM 45274, Isolated from Various Tissues of a Male Ferret with Lethal Sepsis.</title>
        <authorList>
            <person name="Ruckert C."/>
            <person name="Eimer J."/>
            <person name="Winkler A."/>
            <person name="Tauch A."/>
        </authorList>
    </citation>
    <scope>NUCLEOTIDE SEQUENCE [LARGE SCALE GENOMIC DNA]</scope>
    <source>
        <strain evidence="3 4">DSM 45274</strain>
    </source>
</reference>
<evidence type="ECO:0000259" key="2">
    <source>
        <dbReference type="Pfam" id="PF00440"/>
    </source>
</evidence>
<dbReference type="GO" id="GO:0003677">
    <property type="term" value="F:DNA binding"/>
    <property type="evidence" value="ECO:0007669"/>
    <property type="project" value="UniProtKB-KW"/>
</dbReference>
<dbReference type="Pfam" id="PF00440">
    <property type="entry name" value="TetR_N"/>
    <property type="match status" value="1"/>
</dbReference>
<proteinExistence type="predicted"/>
<protein>
    <submittedName>
        <fullName evidence="3">Transcriptional regulator, TetR family</fullName>
    </submittedName>
</protein>
<keyword evidence="4" id="KW-1185">Reference proteome</keyword>
<name>A0A0G3H176_9CORY</name>
<organism evidence="3 4">
    <name type="scientific">Corynebacterium mustelae</name>
    <dbReference type="NCBI Taxonomy" id="571915"/>
    <lineage>
        <taxon>Bacteria</taxon>
        <taxon>Bacillati</taxon>
        <taxon>Actinomycetota</taxon>
        <taxon>Actinomycetes</taxon>
        <taxon>Mycobacteriales</taxon>
        <taxon>Corynebacteriaceae</taxon>
        <taxon>Corynebacterium</taxon>
    </lineage>
</organism>
<dbReference type="Proteomes" id="UP000035199">
    <property type="component" value="Chromosome"/>
</dbReference>
<dbReference type="InterPro" id="IPR009057">
    <property type="entry name" value="Homeodomain-like_sf"/>
</dbReference>
<reference evidence="4" key="2">
    <citation type="submission" date="2015-05" db="EMBL/GenBank/DDBJ databases">
        <title>Complete genome sequence of Corynebacterium mustelae DSM 45274, isolated from various tissues of a male ferret with lethal sepsis.</title>
        <authorList>
            <person name="Ruckert C."/>
            <person name="Albersmeier A."/>
            <person name="Winkler A."/>
            <person name="Tauch A."/>
        </authorList>
    </citation>
    <scope>NUCLEOTIDE SEQUENCE [LARGE SCALE GENOMIC DNA]</scope>
    <source>
        <strain evidence="4">DSM 45274</strain>
    </source>
</reference>
<gene>
    <name evidence="3" type="ORF">CMUST_11100</name>
</gene>
<evidence type="ECO:0000313" key="3">
    <source>
        <dbReference type="EMBL" id="AKK06535.1"/>
    </source>
</evidence>
<evidence type="ECO:0000256" key="1">
    <source>
        <dbReference type="ARBA" id="ARBA00023125"/>
    </source>
</evidence>
<dbReference type="Gene3D" id="1.10.357.10">
    <property type="entry name" value="Tetracycline Repressor, domain 2"/>
    <property type="match status" value="1"/>
</dbReference>
<sequence>MVMIMSRDKKREETHARVIAAADDLMCTKGFAATTIRDIALEAGVSVGTVMAVGDKNTLLVQVFEHYIRMIHAGRTPVRSADPVAELLSLVAPFVELFISRIDLARTYGGIIVMGGGGTELFGVISEQLISEFQVVLAGNRVQALACYHAYVGIVLTLSTKKVETVAELMAEIEADFRAITGKTM</sequence>
<dbReference type="KEGG" id="cmv:CMUST_11100"/>
<feature type="domain" description="HTH tetR-type" evidence="2">
    <location>
        <begin position="19"/>
        <end position="50"/>
    </location>
</feature>
<evidence type="ECO:0000313" key="4">
    <source>
        <dbReference type="Proteomes" id="UP000035199"/>
    </source>
</evidence>